<evidence type="ECO:0000313" key="18">
    <source>
        <dbReference type="Proteomes" id="UP000588098"/>
    </source>
</evidence>
<dbReference type="GO" id="GO:0004673">
    <property type="term" value="F:protein histidine kinase activity"/>
    <property type="evidence" value="ECO:0007669"/>
    <property type="project" value="UniProtKB-EC"/>
</dbReference>
<feature type="compositionally biased region" description="Polar residues" evidence="12">
    <location>
        <begin position="1417"/>
        <end position="1434"/>
    </location>
</feature>
<evidence type="ECO:0000259" key="16">
    <source>
        <dbReference type="PROSITE" id="PS50906"/>
    </source>
</evidence>
<keyword evidence="6 13" id="KW-0812">Transmembrane</keyword>
<dbReference type="GO" id="GO:0005524">
    <property type="term" value="F:ATP binding"/>
    <property type="evidence" value="ECO:0007669"/>
    <property type="project" value="UniProtKB-KW"/>
</dbReference>
<feature type="compositionally biased region" description="Low complexity" evidence="12">
    <location>
        <begin position="771"/>
        <end position="783"/>
    </location>
</feature>
<feature type="domain" description="NIT" evidence="16">
    <location>
        <begin position="107"/>
        <end position="363"/>
    </location>
</feature>
<evidence type="ECO:0000256" key="11">
    <source>
        <dbReference type="ARBA" id="ARBA00023012"/>
    </source>
</evidence>
<evidence type="ECO:0000256" key="9">
    <source>
        <dbReference type="ARBA" id="ARBA00022840"/>
    </source>
</evidence>
<keyword evidence="7" id="KW-0547">Nucleotide-binding</keyword>
<evidence type="ECO:0000259" key="15">
    <source>
        <dbReference type="PROSITE" id="PS50885"/>
    </source>
</evidence>
<dbReference type="InterPro" id="IPR003660">
    <property type="entry name" value="HAMP_dom"/>
</dbReference>
<reference evidence="17 18" key="1">
    <citation type="submission" date="2020-08" db="EMBL/GenBank/DDBJ databases">
        <title>Genomic Encyclopedia of Type Strains, Phase III (KMG-III): the genomes of soil and plant-associated and newly described type strains.</title>
        <authorList>
            <person name="Whitman W."/>
        </authorList>
    </citation>
    <scope>NUCLEOTIDE SEQUENCE [LARGE SCALE GENOMIC DNA]</scope>
    <source>
        <strain evidence="17 18">CECT 8305</strain>
    </source>
</reference>
<evidence type="ECO:0000256" key="6">
    <source>
        <dbReference type="ARBA" id="ARBA00022692"/>
    </source>
</evidence>
<organism evidence="17 18">
    <name type="scientific">Streptomyces zagrosensis</name>
    <dbReference type="NCBI Taxonomy" id="1042984"/>
    <lineage>
        <taxon>Bacteria</taxon>
        <taxon>Bacillati</taxon>
        <taxon>Actinomycetota</taxon>
        <taxon>Actinomycetes</taxon>
        <taxon>Kitasatosporales</taxon>
        <taxon>Streptomycetaceae</taxon>
        <taxon>Streptomyces</taxon>
    </lineage>
</organism>
<feature type="compositionally biased region" description="Low complexity" evidence="12">
    <location>
        <begin position="1435"/>
        <end position="1452"/>
    </location>
</feature>
<dbReference type="SUPFAM" id="SSF55874">
    <property type="entry name" value="ATPase domain of HSP90 chaperone/DNA topoisomerase II/histidine kinase"/>
    <property type="match status" value="1"/>
</dbReference>
<dbReference type="Pfam" id="PF02518">
    <property type="entry name" value="HATPase_c"/>
    <property type="match status" value="1"/>
</dbReference>
<dbReference type="Proteomes" id="UP000588098">
    <property type="component" value="Unassembled WGS sequence"/>
</dbReference>
<keyword evidence="18" id="KW-1185">Reference proteome</keyword>
<feature type="transmembrane region" description="Helical" evidence="13">
    <location>
        <begin position="371"/>
        <end position="392"/>
    </location>
</feature>
<dbReference type="Gene3D" id="6.10.340.10">
    <property type="match status" value="1"/>
</dbReference>
<feature type="region of interest" description="Disordered" evidence="12">
    <location>
        <begin position="1"/>
        <end position="57"/>
    </location>
</feature>
<keyword evidence="9" id="KW-0067">ATP-binding</keyword>
<dbReference type="PANTHER" id="PTHR44936:SF9">
    <property type="entry name" value="SENSOR PROTEIN CREC"/>
    <property type="match status" value="1"/>
</dbReference>
<evidence type="ECO:0000313" key="17">
    <source>
        <dbReference type="EMBL" id="MBB5935950.1"/>
    </source>
</evidence>
<keyword evidence="5" id="KW-0808">Transferase</keyword>
<keyword evidence="4" id="KW-0597">Phosphoprotein</keyword>
<proteinExistence type="predicted"/>
<evidence type="ECO:0000256" key="10">
    <source>
        <dbReference type="ARBA" id="ARBA00022989"/>
    </source>
</evidence>
<feature type="compositionally biased region" description="Basic and acidic residues" evidence="12">
    <location>
        <begin position="925"/>
        <end position="934"/>
    </location>
</feature>
<evidence type="ECO:0000256" key="2">
    <source>
        <dbReference type="ARBA" id="ARBA00004370"/>
    </source>
</evidence>
<feature type="compositionally biased region" description="Basic and acidic residues" evidence="12">
    <location>
        <begin position="1"/>
        <end position="25"/>
    </location>
</feature>
<name>A0A7W9Q977_9ACTN</name>
<evidence type="ECO:0000256" key="13">
    <source>
        <dbReference type="SAM" id="Phobius"/>
    </source>
</evidence>
<dbReference type="EC" id="2.7.13.3" evidence="3"/>
<accession>A0A7W9Q977</accession>
<dbReference type="Gene3D" id="3.30.565.10">
    <property type="entry name" value="Histidine kinase-like ATPase, C-terminal domain"/>
    <property type="match status" value="1"/>
</dbReference>
<feature type="compositionally biased region" description="Gly residues" evidence="12">
    <location>
        <begin position="716"/>
        <end position="729"/>
    </location>
</feature>
<dbReference type="InterPro" id="IPR013587">
    <property type="entry name" value="Nitrate/nitrite_sensing"/>
</dbReference>
<gene>
    <name evidence="17" type="ORF">FHS42_003019</name>
</gene>
<dbReference type="Pfam" id="PF08376">
    <property type="entry name" value="NIT"/>
    <property type="match status" value="1"/>
</dbReference>
<dbReference type="GO" id="GO:0016020">
    <property type="term" value="C:membrane"/>
    <property type="evidence" value="ECO:0007669"/>
    <property type="project" value="UniProtKB-SubCell"/>
</dbReference>
<dbReference type="InterPro" id="IPR005467">
    <property type="entry name" value="His_kinase_dom"/>
</dbReference>
<protein>
    <recommendedName>
        <fullName evidence="3">histidine kinase</fullName>
        <ecNumber evidence="3">2.7.13.3</ecNumber>
    </recommendedName>
</protein>
<feature type="compositionally biased region" description="Gly residues" evidence="12">
    <location>
        <begin position="813"/>
        <end position="827"/>
    </location>
</feature>
<dbReference type="PROSITE" id="PS50109">
    <property type="entry name" value="HIS_KIN"/>
    <property type="match status" value="1"/>
</dbReference>
<dbReference type="GO" id="GO:0000160">
    <property type="term" value="P:phosphorelay signal transduction system"/>
    <property type="evidence" value="ECO:0007669"/>
    <property type="project" value="UniProtKB-KW"/>
</dbReference>
<comment type="subcellular location">
    <subcellularLocation>
        <location evidence="2">Membrane</location>
    </subcellularLocation>
</comment>
<dbReference type="InterPro" id="IPR050980">
    <property type="entry name" value="2C_sensor_his_kinase"/>
</dbReference>
<keyword evidence="13" id="KW-0472">Membrane</keyword>
<dbReference type="Pfam" id="PF00672">
    <property type="entry name" value="HAMP"/>
    <property type="match status" value="1"/>
</dbReference>
<feature type="compositionally biased region" description="Polar residues" evidence="12">
    <location>
        <begin position="1497"/>
        <end position="1507"/>
    </location>
</feature>
<comment type="catalytic activity">
    <reaction evidence="1">
        <text>ATP + protein L-histidine = ADP + protein N-phospho-L-histidine.</text>
        <dbReference type="EC" id="2.7.13.3"/>
    </reaction>
</comment>
<feature type="domain" description="Histidine kinase" evidence="14">
    <location>
        <begin position="581"/>
        <end position="687"/>
    </location>
</feature>
<dbReference type="InterPro" id="IPR036890">
    <property type="entry name" value="HATPase_C_sf"/>
</dbReference>
<feature type="compositionally biased region" description="Low complexity" evidence="12">
    <location>
        <begin position="1400"/>
        <end position="1416"/>
    </location>
</feature>
<dbReference type="EMBL" id="JACHJL010000006">
    <property type="protein sequence ID" value="MBB5935950.1"/>
    <property type="molecule type" value="Genomic_DNA"/>
</dbReference>
<evidence type="ECO:0000256" key="1">
    <source>
        <dbReference type="ARBA" id="ARBA00000085"/>
    </source>
</evidence>
<feature type="region of interest" description="Disordered" evidence="12">
    <location>
        <begin position="688"/>
        <end position="1538"/>
    </location>
</feature>
<feature type="compositionally biased region" description="Basic and acidic residues" evidence="12">
    <location>
        <begin position="1457"/>
        <end position="1469"/>
    </location>
</feature>
<feature type="compositionally biased region" description="Basic and acidic residues" evidence="12">
    <location>
        <begin position="953"/>
        <end position="964"/>
    </location>
</feature>
<keyword evidence="8 17" id="KW-0418">Kinase</keyword>
<keyword evidence="10 13" id="KW-1133">Transmembrane helix</keyword>
<dbReference type="SMART" id="SM00304">
    <property type="entry name" value="HAMP"/>
    <property type="match status" value="1"/>
</dbReference>
<evidence type="ECO:0000256" key="4">
    <source>
        <dbReference type="ARBA" id="ARBA00022553"/>
    </source>
</evidence>
<feature type="compositionally biased region" description="Low complexity" evidence="12">
    <location>
        <begin position="841"/>
        <end position="850"/>
    </location>
</feature>
<dbReference type="PANTHER" id="PTHR44936">
    <property type="entry name" value="SENSOR PROTEIN CREC"/>
    <property type="match status" value="1"/>
</dbReference>
<dbReference type="InterPro" id="IPR003594">
    <property type="entry name" value="HATPase_dom"/>
</dbReference>
<evidence type="ECO:0000256" key="5">
    <source>
        <dbReference type="ARBA" id="ARBA00022679"/>
    </source>
</evidence>
<dbReference type="InterPro" id="IPR010910">
    <property type="entry name" value="Nitrate/nitrite_sensing_bac"/>
</dbReference>
<feature type="domain" description="HAMP" evidence="15">
    <location>
        <begin position="394"/>
        <end position="464"/>
    </location>
</feature>
<sequence length="1538" mass="159507">MQGRFKKDGNAAADPEPRGSTDRGADGSTRPTAPGGDESSGERPKAKGPTGPGPRIALRNWKISTRLVSLLALPVVAATTLGALRIQNSMDNIEQLDHMKLLTEMTQQATDLANALQEERDQSAGPLAGSGDDQDDQVIAPRQKADQALVAFTKATNEIDPVDPTVKGVQSTLVDIKKQLLKIQEIRDQAYKDRDYTSQTVVSYNELIISLLSLSQDMAQATSNRAMINQTRALATFSSAKEYASIQRASISAALAHPKKPKLSANDSRYTNTALDKEEQALRRFNQIRPGDSSELLDPLNGGNSDITGANKYALRVLRDPDSLASEDRTYMDWYDQDSIKLVAMSKIEQTLLTEMEQKARELRSEAKQDAFINGALILLVLGISLVGAFVVSRSMVRSLRRLQDTAQDVAQQRLPELVKELSEHDPQDVDTSVESVGVHSRDEIGKVAAAFDDVHREAVRLAAEQALLRGNVNAMFTNLSRRSQGLIQRQLSLISELESREADPDQLSSLFKLDHLATRMRRNGENLLVLAGEEPGRRWTRPVPLVDVLRAAASEVEQYERIELSSVPGTEVAGRVVNDLVHLLAELLENATSFSSPQTKVKVTGHALPDGRVLVEIHDTGIGLSPEDLAAINERLASPPTVDVSVSRRMGLFVVGRLSLRHGIRIQLRPSDSGGTTALVMLPVDVAQGGGKKTPPTSSGAPGSATPALGKPGAQAGGQASGPGGNGAAGLTATGPRRQVPAAGPRAELGNGSAPRRPAGGNTGGPAAPGGPSSGQPPRGGATSSGLPTRPVGASVPNNGAGGSAPSAGDFFGSGGSGNRASGGGNVPAATGDFFGGSRAGARNAANTGPEQDPGGDRPALPPRGGQDAAPAPDSGPTIAPPTGAPANAGRSGEAGSRRQLPQRGPAAELPGAPGPTAPESVADDARSADSESQRPGSSWGARRAAAADDWPTDRDARGHGEIDTTPTFPRGAAGGPGDTGEFSVPEHARGGARSGDTGEYEQPRGADTGGYARPNAGDTGEYAQPRGVGGGPGDTGAYALPSQRPGPSASDRGPGDTGQFALPAGPTGGLGDTGEYPRPSDTGAYHRPSDTGEYPRPGDTGAYGQPDTGRAGPGDTGSHPRPNDTGGYPRPNDTGAFVRPTGTGQFALPGAPAERPGDTGAYPRPSDTGEYARPSDTGEYARPSDTGEYPRPGDSGRYLRPTDSGAYAQPTDTGEYPRPSDTGGYAQPGAEDTGGYPRPDLDPATGSYAQPDTGRGGPGDTGSYQRPSDTGNYQRPSDTGEYAQPPFGRGGPGDTAQFERPDFNGPPPGRGGAHLPQGGPGVGLGGAPRAELSPAPEEDHLTGELPLPQGFDGGGTPIFDTIESRWFRSSQGPAPLGGPVQPTQADGSRAVDHSEPVRSTAAATAPLLPRRAPSQQEAAQGPDTGQQLRTSQASDGAGAAATSAADGAAAWRSSPNDERWRRAEQVREPAAGGVTSSGLPRRVPRANLVEGTAEEQPTQQGSGPQVSRAPSDVRGRLTNLRRGIQQGRQAGTDGRP</sequence>
<dbReference type="RefSeq" id="WP_184572590.1">
    <property type="nucleotide sequence ID" value="NZ_JACHJL010000006.1"/>
</dbReference>
<keyword evidence="11" id="KW-0902">Two-component regulatory system</keyword>
<dbReference type="CDD" id="cd06225">
    <property type="entry name" value="HAMP"/>
    <property type="match status" value="1"/>
</dbReference>
<dbReference type="PROSITE" id="PS50906">
    <property type="entry name" value="NIT"/>
    <property type="match status" value="1"/>
</dbReference>
<evidence type="ECO:0000259" key="14">
    <source>
        <dbReference type="PROSITE" id="PS50109"/>
    </source>
</evidence>
<evidence type="ECO:0000256" key="8">
    <source>
        <dbReference type="ARBA" id="ARBA00022777"/>
    </source>
</evidence>
<dbReference type="PROSITE" id="PS50885">
    <property type="entry name" value="HAMP"/>
    <property type="match status" value="1"/>
</dbReference>
<evidence type="ECO:0000256" key="12">
    <source>
        <dbReference type="SAM" id="MobiDB-lite"/>
    </source>
</evidence>
<comment type="caution">
    <text evidence="17">The sequence shown here is derived from an EMBL/GenBank/DDBJ whole genome shotgun (WGS) entry which is preliminary data.</text>
</comment>
<evidence type="ECO:0000256" key="7">
    <source>
        <dbReference type="ARBA" id="ARBA00022741"/>
    </source>
</evidence>
<evidence type="ECO:0000256" key="3">
    <source>
        <dbReference type="ARBA" id="ARBA00012438"/>
    </source>
</evidence>
<feature type="compositionally biased region" description="Polar residues" evidence="12">
    <location>
        <begin position="1265"/>
        <end position="1279"/>
    </location>
</feature>